<organism evidence="1 2">
    <name type="scientific">Hansschlegelia zhihuaiae</name>
    <dbReference type="NCBI Taxonomy" id="405005"/>
    <lineage>
        <taxon>Bacteria</taxon>
        <taxon>Pseudomonadati</taxon>
        <taxon>Pseudomonadota</taxon>
        <taxon>Alphaproteobacteria</taxon>
        <taxon>Hyphomicrobiales</taxon>
        <taxon>Methylopilaceae</taxon>
        <taxon>Hansschlegelia</taxon>
    </lineage>
</organism>
<comment type="caution">
    <text evidence="1">The sequence shown here is derived from an EMBL/GenBank/DDBJ whole genome shotgun (WGS) entry which is preliminary data.</text>
</comment>
<dbReference type="EMBL" id="RYFI01000002">
    <property type="protein sequence ID" value="RXF74984.1"/>
    <property type="molecule type" value="Genomic_DNA"/>
</dbReference>
<dbReference type="SUPFAM" id="SSF50969">
    <property type="entry name" value="YVTN repeat-like/Quinoprotein amine dehydrogenase"/>
    <property type="match status" value="1"/>
</dbReference>
<dbReference type="InterPro" id="IPR008311">
    <property type="entry name" value="UCP028101"/>
</dbReference>
<gene>
    <name evidence="1" type="ORF">EK403_02695</name>
</gene>
<dbReference type="InterPro" id="IPR011044">
    <property type="entry name" value="Quino_amine_DH_bsu"/>
</dbReference>
<accession>A0A4Q0MMM6</accession>
<dbReference type="RefSeq" id="WP_128775974.1">
    <property type="nucleotide sequence ID" value="NZ_RYFI01000002.1"/>
</dbReference>
<dbReference type="Proteomes" id="UP000289708">
    <property type="component" value="Unassembled WGS sequence"/>
</dbReference>
<dbReference type="InterPro" id="IPR006311">
    <property type="entry name" value="TAT_signal"/>
</dbReference>
<evidence type="ECO:0000313" key="2">
    <source>
        <dbReference type="Proteomes" id="UP000289708"/>
    </source>
</evidence>
<name>A0A4Q0MMM6_9HYPH</name>
<proteinExistence type="predicted"/>
<dbReference type="OrthoDB" id="5624218at2"/>
<protein>
    <submittedName>
        <fullName evidence="1">DUF1513 domain-containing protein</fullName>
    </submittedName>
</protein>
<evidence type="ECO:0000313" key="1">
    <source>
        <dbReference type="EMBL" id="RXF74984.1"/>
    </source>
</evidence>
<dbReference type="PROSITE" id="PS51318">
    <property type="entry name" value="TAT"/>
    <property type="match status" value="1"/>
</dbReference>
<dbReference type="AlphaFoldDB" id="A0A4Q0MMM6"/>
<keyword evidence="2" id="KW-1185">Reference proteome</keyword>
<reference evidence="1 2" key="1">
    <citation type="submission" date="2018-12" db="EMBL/GenBank/DDBJ databases">
        <title>bacterium Hansschlegelia zhihuaiae S113.</title>
        <authorList>
            <person name="He J."/>
        </authorList>
    </citation>
    <scope>NUCLEOTIDE SEQUENCE [LARGE SCALE GENOMIC DNA]</scope>
    <source>
        <strain evidence="1 2">S 113</strain>
    </source>
</reference>
<dbReference type="Pfam" id="PF07433">
    <property type="entry name" value="DUF1513"/>
    <property type="match status" value="1"/>
</dbReference>
<sequence>MAGSGHDRVTRRAALGLLGGSVAALGLGEAHADLVPEILGAAQDASGNFRIGLIDAAFGEAEGAPAPLRLHALCPRSDGRECVAVARRPGDLALVLDGAGSRVRATFRASEGRRFSGHGVYRDDGRTFLSTEIDVATGDGVIVIRDVAGGYAVRGEFRSAGVGPHELVSTGRLIAVANGAKEPKGDPGIAALDGARALSNLALIDPVTGVVENVAELGGGGLETLSLRHLATLPEGGVLVAAQDREASVRDRPLVARLDGGRLRPFDEALEATPLFAGYVGSLAVDRSGRFAAASSPKGGVVAAFDVVTGKVIGSVAAPDVCGLAPAREPAGFVATSGLGDVLRIAVDVDGCAIVARRAGALRWDNHLAALAPPTSGER</sequence>